<dbReference type="EMBL" id="JACRSO010000002">
    <property type="protein sequence ID" value="MBC8528879.1"/>
    <property type="molecule type" value="Genomic_DNA"/>
</dbReference>
<name>A0A926CZP0_9FIRM</name>
<accession>A0A926CZP0</accession>
<dbReference type="Proteomes" id="UP000654279">
    <property type="component" value="Unassembled WGS sequence"/>
</dbReference>
<dbReference type="PANTHER" id="PTHR20953">
    <property type="entry name" value="KINASE-RELATED"/>
    <property type="match status" value="1"/>
</dbReference>
<dbReference type="InterPro" id="IPR027417">
    <property type="entry name" value="P-loop_NTPase"/>
</dbReference>
<sequence>MIALQSDWRVKLEPYLPQAIRSGLARVPETVAQRATEVRVRQGAPVQLRMPAQHGYLSAGGFTTAPDAQTILADGALCQEMIERMSRYSLYALDDALRQGFIPLPGGFRVGLAGRAVVEAGRISRLVDMSSFNIRIPRQIEGASSALIPHVLRGGRIYSTLILSPPGCGKTTLLRDAAAQLSRRGMQVCIVDERSELAAQYKGRPSFDLGFSCDVLDGYPKAQGMMMAIRTLSPDVIVTDELGAMEDIAAVRDAARCGIGVLASVHAGSVEELMHREALSDMLDGGAFSCLAVLGKGSQLGQIVTIQVCGTDGRWLKCGVKEEIV</sequence>
<dbReference type="RefSeq" id="WP_249284825.1">
    <property type="nucleotide sequence ID" value="NZ_JACRSO010000002.1"/>
</dbReference>
<reference evidence="4" key="1">
    <citation type="submission" date="2020-08" db="EMBL/GenBank/DDBJ databases">
        <title>Genome public.</title>
        <authorList>
            <person name="Liu C."/>
            <person name="Sun Q."/>
        </authorList>
    </citation>
    <scope>NUCLEOTIDE SEQUENCE</scope>
    <source>
        <strain evidence="4">NSJ-44</strain>
    </source>
</reference>
<keyword evidence="1" id="KW-0547">Nucleotide-binding</keyword>
<evidence type="ECO:0000256" key="1">
    <source>
        <dbReference type="ARBA" id="ARBA00022741"/>
    </source>
</evidence>
<evidence type="ECO:0000259" key="3">
    <source>
        <dbReference type="SMART" id="SM00382"/>
    </source>
</evidence>
<keyword evidence="5" id="KW-1185">Reference proteome</keyword>
<dbReference type="InterPro" id="IPR045735">
    <property type="entry name" value="Spore_III_AA_AAA+_ATPase"/>
</dbReference>
<dbReference type="InterPro" id="IPR003593">
    <property type="entry name" value="AAA+_ATPase"/>
</dbReference>
<dbReference type="SUPFAM" id="SSF52540">
    <property type="entry name" value="P-loop containing nucleoside triphosphate hydrolases"/>
    <property type="match status" value="1"/>
</dbReference>
<dbReference type="PANTHER" id="PTHR20953:SF3">
    <property type="entry name" value="P-LOOP CONTAINING NUCLEOSIDE TRIPHOSPHATE HYDROLASES SUPERFAMILY PROTEIN"/>
    <property type="match status" value="1"/>
</dbReference>
<keyword evidence="2" id="KW-0067">ATP-binding</keyword>
<organism evidence="4 5">
    <name type="scientific">Luoshenia tenuis</name>
    <dbReference type="NCBI Taxonomy" id="2763654"/>
    <lineage>
        <taxon>Bacteria</taxon>
        <taxon>Bacillati</taxon>
        <taxon>Bacillota</taxon>
        <taxon>Clostridia</taxon>
        <taxon>Christensenellales</taxon>
        <taxon>Christensenellaceae</taxon>
        <taxon>Luoshenia</taxon>
    </lineage>
</organism>
<evidence type="ECO:0000313" key="5">
    <source>
        <dbReference type="Proteomes" id="UP000654279"/>
    </source>
</evidence>
<dbReference type="AlphaFoldDB" id="A0A926CZP0"/>
<gene>
    <name evidence="4" type="primary">spoIIIAA</name>
    <name evidence="4" type="ORF">H8699_05520</name>
</gene>
<feature type="domain" description="AAA+ ATPase" evidence="3">
    <location>
        <begin position="156"/>
        <end position="298"/>
    </location>
</feature>
<protein>
    <submittedName>
        <fullName evidence="4">Stage III sporulation protein AA</fullName>
    </submittedName>
</protein>
<dbReference type="Gene3D" id="3.40.50.300">
    <property type="entry name" value="P-loop containing nucleotide triphosphate hydrolases"/>
    <property type="match status" value="1"/>
</dbReference>
<proteinExistence type="predicted"/>
<evidence type="ECO:0000313" key="4">
    <source>
        <dbReference type="EMBL" id="MBC8528879.1"/>
    </source>
</evidence>
<comment type="caution">
    <text evidence="4">The sequence shown here is derived from an EMBL/GenBank/DDBJ whole genome shotgun (WGS) entry which is preliminary data.</text>
</comment>
<dbReference type="Pfam" id="PF19568">
    <property type="entry name" value="Spore_III_AA"/>
    <property type="match status" value="1"/>
</dbReference>
<dbReference type="NCBIfam" id="TIGR02858">
    <property type="entry name" value="spore_III_AA"/>
    <property type="match status" value="1"/>
</dbReference>
<dbReference type="SMART" id="SM00382">
    <property type="entry name" value="AAA"/>
    <property type="match status" value="1"/>
</dbReference>
<evidence type="ECO:0000256" key="2">
    <source>
        <dbReference type="ARBA" id="ARBA00022840"/>
    </source>
</evidence>
<dbReference type="InterPro" id="IPR014217">
    <property type="entry name" value="Spore_III_AA"/>
</dbReference>
<dbReference type="GO" id="GO:0005524">
    <property type="term" value="F:ATP binding"/>
    <property type="evidence" value="ECO:0007669"/>
    <property type="project" value="UniProtKB-KW"/>
</dbReference>